<dbReference type="Pfam" id="PF00319">
    <property type="entry name" value="SRF-TF"/>
    <property type="match status" value="1"/>
</dbReference>
<dbReference type="InterPro" id="IPR050142">
    <property type="entry name" value="MADS-box/MEF2_TF"/>
</dbReference>
<protein>
    <recommendedName>
        <fullName evidence="7">MADS-box domain-containing protein</fullName>
    </recommendedName>
</protein>
<dbReference type="Proteomes" id="UP001642487">
    <property type="component" value="Chromosome 8"/>
</dbReference>
<evidence type="ECO:0000313" key="8">
    <source>
        <dbReference type="EMBL" id="CAK9328457.1"/>
    </source>
</evidence>
<dbReference type="SUPFAM" id="SSF55455">
    <property type="entry name" value="SRF-like"/>
    <property type="match status" value="1"/>
</dbReference>
<reference evidence="8 9" key="1">
    <citation type="submission" date="2024-03" db="EMBL/GenBank/DDBJ databases">
        <authorList>
            <person name="Gkanogiannis A."/>
            <person name="Becerra Lopez-Lavalle L."/>
        </authorList>
    </citation>
    <scope>NUCLEOTIDE SEQUENCE [LARGE SCALE GENOMIC DNA]</scope>
</reference>
<comment type="subcellular location">
    <subcellularLocation>
        <location evidence="1">Nucleus</location>
    </subcellularLocation>
</comment>
<dbReference type="CDD" id="cd00266">
    <property type="entry name" value="MADS_SRF_like"/>
    <property type="match status" value="1"/>
</dbReference>
<keyword evidence="3" id="KW-0238">DNA-binding</keyword>
<dbReference type="SMART" id="SM00432">
    <property type="entry name" value="MADS"/>
    <property type="match status" value="1"/>
</dbReference>
<evidence type="ECO:0000256" key="2">
    <source>
        <dbReference type="ARBA" id="ARBA00023015"/>
    </source>
</evidence>
<proteinExistence type="predicted"/>
<feature type="coiled-coil region" evidence="6">
    <location>
        <begin position="87"/>
        <end position="114"/>
    </location>
</feature>
<sequence length="219" mass="25030">MTRKKVKLAYIANDSARKATFKKRKRGLMKKVSELSTLCGIEACAIVFSPYDSQPELWPSPIGVQRVLSQFKKMPEMEQSKKMVNQETFLRQRIAKANEQLKKMRKDNREKEITRLMFQSLAATKGLHGLNMLDLNDLGWLIDQNLKDIGTRIDTLKKPPTQQLQPQSQPPAQPLTGAWLMELVSPQDQMGFVGDDMLLPFGDQTYNPNNAMWSNAFFP</sequence>
<feature type="domain" description="MADS-box" evidence="7">
    <location>
        <begin position="1"/>
        <end position="49"/>
    </location>
</feature>
<keyword evidence="9" id="KW-1185">Reference proteome</keyword>
<evidence type="ECO:0000259" key="7">
    <source>
        <dbReference type="PROSITE" id="PS50066"/>
    </source>
</evidence>
<name>A0ABP0Z6P6_9ROSI</name>
<keyword evidence="4" id="KW-0804">Transcription</keyword>
<dbReference type="InterPro" id="IPR002100">
    <property type="entry name" value="TF_MADSbox"/>
</dbReference>
<evidence type="ECO:0000256" key="4">
    <source>
        <dbReference type="ARBA" id="ARBA00023163"/>
    </source>
</evidence>
<dbReference type="InterPro" id="IPR033897">
    <property type="entry name" value="SRF-like_MADS-box"/>
</dbReference>
<dbReference type="PANTHER" id="PTHR48019">
    <property type="entry name" value="SERUM RESPONSE FACTOR HOMOLOG"/>
    <property type="match status" value="1"/>
</dbReference>
<dbReference type="EMBL" id="OZ021742">
    <property type="protein sequence ID" value="CAK9328457.1"/>
    <property type="molecule type" value="Genomic_DNA"/>
</dbReference>
<dbReference type="PRINTS" id="PR00404">
    <property type="entry name" value="MADSDOMAIN"/>
</dbReference>
<evidence type="ECO:0000256" key="5">
    <source>
        <dbReference type="ARBA" id="ARBA00023242"/>
    </source>
</evidence>
<accession>A0ABP0Z6P6</accession>
<gene>
    <name evidence="8" type="ORF">CITCOLO1_LOCUS20875</name>
</gene>
<dbReference type="InterPro" id="IPR036879">
    <property type="entry name" value="TF_MADSbox_sf"/>
</dbReference>
<evidence type="ECO:0000313" key="9">
    <source>
        <dbReference type="Proteomes" id="UP001642487"/>
    </source>
</evidence>
<keyword evidence="6" id="KW-0175">Coiled coil</keyword>
<evidence type="ECO:0000256" key="6">
    <source>
        <dbReference type="SAM" id="Coils"/>
    </source>
</evidence>
<keyword evidence="5" id="KW-0539">Nucleus</keyword>
<dbReference type="PROSITE" id="PS50066">
    <property type="entry name" value="MADS_BOX_2"/>
    <property type="match status" value="1"/>
</dbReference>
<dbReference type="Gene3D" id="3.40.1810.10">
    <property type="entry name" value="Transcription factor, MADS-box"/>
    <property type="match status" value="1"/>
</dbReference>
<evidence type="ECO:0000256" key="3">
    <source>
        <dbReference type="ARBA" id="ARBA00023125"/>
    </source>
</evidence>
<evidence type="ECO:0000256" key="1">
    <source>
        <dbReference type="ARBA" id="ARBA00004123"/>
    </source>
</evidence>
<keyword evidence="2" id="KW-0805">Transcription regulation</keyword>
<organism evidence="8 9">
    <name type="scientific">Citrullus colocynthis</name>
    <name type="common">colocynth</name>
    <dbReference type="NCBI Taxonomy" id="252529"/>
    <lineage>
        <taxon>Eukaryota</taxon>
        <taxon>Viridiplantae</taxon>
        <taxon>Streptophyta</taxon>
        <taxon>Embryophyta</taxon>
        <taxon>Tracheophyta</taxon>
        <taxon>Spermatophyta</taxon>
        <taxon>Magnoliopsida</taxon>
        <taxon>eudicotyledons</taxon>
        <taxon>Gunneridae</taxon>
        <taxon>Pentapetalae</taxon>
        <taxon>rosids</taxon>
        <taxon>fabids</taxon>
        <taxon>Cucurbitales</taxon>
        <taxon>Cucurbitaceae</taxon>
        <taxon>Benincaseae</taxon>
        <taxon>Citrullus</taxon>
    </lineage>
</organism>